<evidence type="ECO:0000313" key="5">
    <source>
        <dbReference type="EMBL" id="MYD91577.1"/>
    </source>
</evidence>
<dbReference type="InterPro" id="IPR051317">
    <property type="entry name" value="Gfo/Idh/MocA_oxidoreduct"/>
</dbReference>
<dbReference type="EMBL" id="VXPY01000103">
    <property type="protein sequence ID" value="MYD91577.1"/>
    <property type="molecule type" value="Genomic_DNA"/>
</dbReference>
<evidence type="ECO:0000256" key="1">
    <source>
        <dbReference type="ARBA" id="ARBA00010928"/>
    </source>
</evidence>
<evidence type="ECO:0000259" key="4">
    <source>
        <dbReference type="Pfam" id="PF22725"/>
    </source>
</evidence>
<gene>
    <name evidence="5" type="ORF">F4Y08_14815</name>
</gene>
<accession>A0A6B1DXD5</accession>
<comment type="similarity">
    <text evidence="1">Belongs to the Gfo/Idh/MocA family.</text>
</comment>
<dbReference type="Gene3D" id="3.30.360.10">
    <property type="entry name" value="Dihydrodipicolinate Reductase, domain 2"/>
    <property type="match status" value="1"/>
</dbReference>
<dbReference type="AlphaFoldDB" id="A0A6B1DXD5"/>
<reference evidence="5" key="1">
    <citation type="submission" date="2019-09" db="EMBL/GenBank/DDBJ databases">
        <title>Characterisation of the sponge microbiome using genome-centric metagenomics.</title>
        <authorList>
            <person name="Engelberts J.P."/>
            <person name="Robbins S.J."/>
            <person name="De Goeij J.M."/>
            <person name="Aranda M."/>
            <person name="Bell S.C."/>
            <person name="Webster N.S."/>
        </authorList>
    </citation>
    <scope>NUCLEOTIDE SEQUENCE</scope>
    <source>
        <strain evidence="5">SB0662_bin_9</strain>
    </source>
</reference>
<evidence type="ECO:0000259" key="3">
    <source>
        <dbReference type="Pfam" id="PF01408"/>
    </source>
</evidence>
<feature type="domain" description="GFO/IDH/MocA-like oxidoreductase" evidence="4">
    <location>
        <begin position="145"/>
        <end position="253"/>
    </location>
</feature>
<dbReference type="PANTHER" id="PTHR43708:SF5">
    <property type="entry name" value="CONSERVED EXPRESSED OXIDOREDUCTASE (EUROFUNG)-RELATED"/>
    <property type="match status" value="1"/>
</dbReference>
<dbReference type="Gene3D" id="3.40.50.720">
    <property type="entry name" value="NAD(P)-binding Rossmann-like Domain"/>
    <property type="match status" value="1"/>
</dbReference>
<dbReference type="SUPFAM" id="SSF55347">
    <property type="entry name" value="Glyceraldehyde-3-phosphate dehydrogenase-like, C-terminal domain"/>
    <property type="match status" value="1"/>
</dbReference>
<keyword evidence="2" id="KW-0560">Oxidoreductase</keyword>
<sequence>MPSPTINQAIPKPRTPRPIVSIGAGGIVHDAHYPAYAKAGYPVAGLFDPRTDRAEYMAGKFGVPTVYASLAEAVRKAPADAVFDVAVPAAHIASVLPELPDGSPVLIQKPLGDNLEQARTLRNICSQKGLIAAVNFQMRWAPFVLAARSLIDQGAIGDIVDLEIRVCVETPWHMWPFLQGLPYAEIYYHSIHHIDLVRSFLGEPAGVQGLSVSHPDLPAMTSSRSLITLDYHSMLRVHIDTNHFHRYGLQHQEAHVKWEGTSGAIKATLGILMNYPEGVPDRFDYCLSVPGAAKPEWHSLALEAGWFPDAFIGSMGSLMCFVNGEVTELPTSVADAFRTMAVADAACRSSASGSVQPAAA</sequence>
<comment type="caution">
    <text evidence="5">The sequence shown here is derived from an EMBL/GenBank/DDBJ whole genome shotgun (WGS) entry which is preliminary data.</text>
</comment>
<dbReference type="Pfam" id="PF22725">
    <property type="entry name" value="GFO_IDH_MocA_C3"/>
    <property type="match status" value="1"/>
</dbReference>
<evidence type="ECO:0000256" key="2">
    <source>
        <dbReference type="ARBA" id="ARBA00023002"/>
    </source>
</evidence>
<feature type="domain" description="Gfo/Idh/MocA-like oxidoreductase N-terminal" evidence="3">
    <location>
        <begin position="20"/>
        <end position="136"/>
    </location>
</feature>
<organism evidence="5">
    <name type="scientific">Caldilineaceae bacterium SB0662_bin_9</name>
    <dbReference type="NCBI Taxonomy" id="2605258"/>
    <lineage>
        <taxon>Bacteria</taxon>
        <taxon>Bacillati</taxon>
        <taxon>Chloroflexota</taxon>
        <taxon>Caldilineae</taxon>
        <taxon>Caldilineales</taxon>
        <taxon>Caldilineaceae</taxon>
    </lineage>
</organism>
<dbReference type="InterPro" id="IPR055170">
    <property type="entry name" value="GFO_IDH_MocA-like_dom"/>
</dbReference>
<proteinExistence type="inferred from homology"/>
<dbReference type="GO" id="GO:0000166">
    <property type="term" value="F:nucleotide binding"/>
    <property type="evidence" value="ECO:0007669"/>
    <property type="project" value="InterPro"/>
</dbReference>
<protein>
    <submittedName>
        <fullName evidence="5">Gfo/Idh/MocA family oxidoreductase</fullName>
    </submittedName>
</protein>
<dbReference type="GO" id="GO:0016491">
    <property type="term" value="F:oxidoreductase activity"/>
    <property type="evidence" value="ECO:0007669"/>
    <property type="project" value="UniProtKB-KW"/>
</dbReference>
<name>A0A6B1DXD5_9CHLR</name>
<dbReference type="InterPro" id="IPR036291">
    <property type="entry name" value="NAD(P)-bd_dom_sf"/>
</dbReference>
<dbReference type="InterPro" id="IPR000683">
    <property type="entry name" value="Gfo/Idh/MocA-like_OxRdtase_N"/>
</dbReference>
<dbReference type="PANTHER" id="PTHR43708">
    <property type="entry name" value="CONSERVED EXPRESSED OXIDOREDUCTASE (EUROFUNG)"/>
    <property type="match status" value="1"/>
</dbReference>
<dbReference type="Pfam" id="PF01408">
    <property type="entry name" value="GFO_IDH_MocA"/>
    <property type="match status" value="1"/>
</dbReference>
<dbReference type="SUPFAM" id="SSF51735">
    <property type="entry name" value="NAD(P)-binding Rossmann-fold domains"/>
    <property type="match status" value="1"/>
</dbReference>